<accession>A0A090ANC9</accession>
<dbReference type="EMBL" id="AP014633">
    <property type="protein sequence ID" value="BAP56845.1"/>
    <property type="molecule type" value="Genomic_DNA"/>
</dbReference>
<keyword evidence="3" id="KW-0732">Signal</keyword>
<dbReference type="GO" id="GO:0009252">
    <property type="term" value="P:peptidoglycan biosynthetic process"/>
    <property type="evidence" value="ECO:0007669"/>
    <property type="project" value="TreeGrafter"/>
</dbReference>
<evidence type="ECO:0000256" key="1">
    <source>
        <dbReference type="ARBA" id="ARBA00004442"/>
    </source>
</evidence>
<comment type="similarity">
    <text evidence="2">Belongs to the MipA/OmpV family.</text>
</comment>
<keyword evidence="4" id="KW-0472">Membrane</keyword>
<keyword evidence="7" id="KW-1185">Reference proteome</keyword>
<comment type="subcellular location">
    <subcellularLocation>
        <location evidence="1">Cell outer membrane</location>
    </subcellularLocation>
</comment>
<dbReference type="OrthoDB" id="8562138at2"/>
<evidence type="ECO:0000256" key="3">
    <source>
        <dbReference type="ARBA" id="ARBA00022729"/>
    </source>
</evidence>
<dbReference type="KEGG" id="tig:THII_2548"/>
<evidence type="ECO:0000256" key="5">
    <source>
        <dbReference type="ARBA" id="ARBA00023237"/>
    </source>
</evidence>
<dbReference type="GO" id="GO:0009279">
    <property type="term" value="C:cell outer membrane"/>
    <property type="evidence" value="ECO:0007669"/>
    <property type="project" value="UniProtKB-SubCell"/>
</dbReference>
<evidence type="ECO:0000313" key="7">
    <source>
        <dbReference type="Proteomes" id="UP000031623"/>
    </source>
</evidence>
<dbReference type="Proteomes" id="UP000031623">
    <property type="component" value="Chromosome"/>
</dbReference>
<sequence length="170" mass="19394">MGYRAVEGNSGHFDWVITPCLSHFDPKDNHYFQGMEKRNLSLDGGINTQLRQGMMEFNLAVATDLLDKSNGEEISISLGNTYILANWMSTLTPSLGIKWQSADLVNYYYGIKPNEARANRPIYIGKSSLNYYATVQPICLPNVLLYLLCLSMNTWAKRFLLALYLRRKKL</sequence>
<evidence type="ECO:0000313" key="6">
    <source>
        <dbReference type="EMBL" id="BAP56845.1"/>
    </source>
</evidence>
<evidence type="ECO:0000256" key="2">
    <source>
        <dbReference type="ARBA" id="ARBA00005722"/>
    </source>
</evidence>
<dbReference type="STRING" id="40754.THII_2548"/>
<dbReference type="AlphaFoldDB" id="A0A090ANC9"/>
<evidence type="ECO:0000256" key="4">
    <source>
        <dbReference type="ARBA" id="ARBA00023136"/>
    </source>
</evidence>
<organism evidence="6 7">
    <name type="scientific">Thioploca ingrica</name>
    <dbReference type="NCBI Taxonomy" id="40754"/>
    <lineage>
        <taxon>Bacteria</taxon>
        <taxon>Pseudomonadati</taxon>
        <taxon>Pseudomonadota</taxon>
        <taxon>Gammaproteobacteria</taxon>
        <taxon>Thiotrichales</taxon>
        <taxon>Thiotrichaceae</taxon>
        <taxon>Thioploca</taxon>
    </lineage>
</organism>
<name>A0A090ANC9_9GAMM</name>
<proteinExistence type="inferred from homology"/>
<reference evidence="6 7" key="1">
    <citation type="journal article" date="2014" name="ISME J.">
        <title>Ecophysiology of Thioploca ingrica as revealed by the complete genome sequence supplemented with proteomic evidence.</title>
        <authorList>
            <person name="Kojima H."/>
            <person name="Ogura Y."/>
            <person name="Yamamoto N."/>
            <person name="Togashi T."/>
            <person name="Mori H."/>
            <person name="Watanabe T."/>
            <person name="Nemoto F."/>
            <person name="Kurokawa K."/>
            <person name="Hayashi T."/>
            <person name="Fukui M."/>
        </authorList>
    </citation>
    <scope>NUCLEOTIDE SEQUENCE [LARGE SCALE GENOMIC DNA]</scope>
</reference>
<keyword evidence="5" id="KW-0998">Cell outer membrane</keyword>
<dbReference type="Pfam" id="PF06629">
    <property type="entry name" value="MipA"/>
    <property type="match status" value="1"/>
</dbReference>
<dbReference type="HOGENOM" id="CLU_1569958_0_0_6"/>
<dbReference type="PANTHER" id="PTHR38776:SF1">
    <property type="entry name" value="MLTA-INTERACTING PROTEIN-RELATED"/>
    <property type="match status" value="1"/>
</dbReference>
<gene>
    <name evidence="6" type="ORF">THII_2548</name>
</gene>
<dbReference type="InterPro" id="IPR010583">
    <property type="entry name" value="MipA"/>
</dbReference>
<dbReference type="PANTHER" id="PTHR38776">
    <property type="entry name" value="MLTA-INTERACTING PROTEIN-RELATED"/>
    <property type="match status" value="1"/>
</dbReference>
<protein>
    <submittedName>
        <fullName evidence="6">Outer membrane protein V</fullName>
    </submittedName>
</protein>